<dbReference type="Proteomes" id="UP001164706">
    <property type="component" value="Chromosome"/>
</dbReference>
<dbReference type="EMBL" id="CP113089">
    <property type="protein sequence ID" value="WAB82338.1"/>
    <property type="molecule type" value="Genomic_DNA"/>
</dbReference>
<dbReference type="AlphaFoldDB" id="A0A9E8MMQ7"/>
<proteinExistence type="predicted"/>
<evidence type="ECO:0000256" key="1">
    <source>
        <dbReference type="SAM" id="Phobius"/>
    </source>
</evidence>
<organism evidence="2 3">
    <name type="scientific">Microcella daejeonensis</name>
    <dbReference type="NCBI Taxonomy" id="2994971"/>
    <lineage>
        <taxon>Bacteria</taxon>
        <taxon>Bacillati</taxon>
        <taxon>Actinomycetota</taxon>
        <taxon>Actinomycetes</taxon>
        <taxon>Micrococcales</taxon>
        <taxon>Microbacteriaceae</taxon>
        <taxon>Microcella</taxon>
    </lineage>
</organism>
<evidence type="ECO:0000313" key="2">
    <source>
        <dbReference type="EMBL" id="WAB82338.1"/>
    </source>
</evidence>
<keyword evidence="1" id="KW-0472">Membrane</keyword>
<keyword evidence="1" id="KW-1133">Transmembrane helix</keyword>
<gene>
    <name evidence="2" type="ORF">OVN18_04860</name>
</gene>
<dbReference type="RefSeq" id="WP_267782328.1">
    <property type="nucleotide sequence ID" value="NZ_CP113089.1"/>
</dbReference>
<evidence type="ECO:0008006" key="4">
    <source>
        <dbReference type="Google" id="ProtNLM"/>
    </source>
</evidence>
<protein>
    <recommendedName>
        <fullName evidence="4">Transmembrane protein</fullName>
    </recommendedName>
</protein>
<accession>A0A9E8MMQ7</accession>
<keyword evidence="1" id="KW-0812">Transmembrane</keyword>
<sequence length="89" mass="9296">MTPSQRALLWWAGAAAAVMLAVLALGWQTVTCPTSIAPAGGDCVREPSVEQSIVMAVICAGAALLCGWRAVRARRAGRAVPPSRPDRLL</sequence>
<evidence type="ECO:0000313" key="3">
    <source>
        <dbReference type="Proteomes" id="UP001164706"/>
    </source>
</evidence>
<name>A0A9E8MMQ7_9MICO</name>
<keyword evidence="3" id="KW-1185">Reference proteome</keyword>
<feature type="transmembrane region" description="Helical" evidence="1">
    <location>
        <begin position="53"/>
        <end position="71"/>
    </location>
</feature>
<reference evidence="2" key="1">
    <citation type="submission" date="2022-11" db="EMBL/GenBank/DDBJ databases">
        <title>Description of Microcella daejonensis nov. sp, isolated from riverside soil.</title>
        <authorList>
            <person name="Molina K.M."/>
            <person name="Kim S.B."/>
        </authorList>
    </citation>
    <scope>NUCLEOTIDE SEQUENCE</scope>
    <source>
        <strain evidence="2">MMS21-STM12</strain>
    </source>
</reference>
<dbReference type="KEGG" id="mdb:OVN18_04860"/>